<dbReference type="PRINTS" id="PR00205">
    <property type="entry name" value="CADHERIN"/>
</dbReference>
<proteinExistence type="predicted"/>
<feature type="compositionally biased region" description="Basic residues" evidence="6">
    <location>
        <begin position="533"/>
        <end position="546"/>
    </location>
</feature>
<keyword evidence="3 5" id="KW-0106">Calcium</keyword>
<dbReference type="PROSITE" id="PS50268">
    <property type="entry name" value="CADHERIN_2"/>
    <property type="match status" value="1"/>
</dbReference>
<dbReference type="GO" id="GO:0007156">
    <property type="term" value="P:homophilic cell adhesion via plasma membrane adhesion molecules"/>
    <property type="evidence" value="ECO:0007669"/>
    <property type="project" value="InterPro"/>
</dbReference>
<dbReference type="GO" id="GO:0016477">
    <property type="term" value="P:cell migration"/>
    <property type="evidence" value="ECO:0007669"/>
    <property type="project" value="TreeGrafter"/>
</dbReference>
<keyword evidence="4" id="KW-0472">Membrane</keyword>
<dbReference type="Proteomes" id="UP001219518">
    <property type="component" value="Unassembled WGS sequence"/>
</dbReference>
<dbReference type="GO" id="GO:0005509">
    <property type="term" value="F:calcium ion binding"/>
    <property type="evidence" value="ECO:0007669"/>
    <property type="project" value="UniProtKB-UniRule"/>
</dbReference>
<dbReference type="EMBL" id="JAHWGI010001149">
    <property type="protein sequence ID" value="KAK3923642.1"/>
    <property type="molecule type" value="Genomic_DNA"/>
</dbReference>
<dbReference type="CDD" id="cd11304">
    <property type="entry name" value="Cadherin_repeat"/>
    <property type="match status" value="2"/>
</dbReference>
<dbReference type="PANTHER" id="PTHR24027">
    <property type="entry name" value="CADHERIN-23"/>
    <property type="match status" value="1"/>
</dbReference>
<evidence type="ECO:0000256" key="7">
    <source>
        <dbReference type="SAM" id="SignalP"/>
    </source>
</evidence>
<sequence>MTSDAMRLRRPGTGAAPACALACALLALIPAAAVQAVSVLPHDAQPGYTVRHFTPPPAAAHEVALPAPHDGLVHFKGPYSMHHPNAVVTAAAPRPRHFRLLDTGFSQYFTVLDSGDLMTTADLSPLVNRPVNLVVLEETANATATHTLHLYVMDRREVPRFPREVYEGGSVLENQPAGAHVDGVPALVSRGHGVGGAQLQYSIVEGNTGGAFALEQVFVEEDEHPGLLEGVVSGVLGAWRRASSAPVGVRLVTTRPLDREAVPAYTLTVQAQDAMGVSRARTQVRVAVLDVNDNRPEFVTGDYHFSVFADNRTSPRGRFLTVGRVTARDADGDHVAYSLTQPSGLIVVVPQTGELLLVSDPPRDAEVEFFVDAHDVRHPDSLTAEHPARVRVDFHSDRAVDLNMVDLPLLAPPASAPHHPGDKQHKNGQQGRGARHRTKRRTTRAVRPTKKIEFGESDGESANRIVFALDRDSDRETFKIRDPNPWVTVDPDGSVRVKKKWDYEELAPEKVIDFWVIISGGSVSDAPEEPRPRQHGQHHNQHHNQHHGGASRMDREKNSEYTLDFLPTTPRRRAAPASRAFLLVSTSRIDLYLRARHPPPDWAAVTQLLD</sequence>
<feature type="chain" id="PRO_5042262577" evidence="7">
    <location>
        <begin position="37"/>
        <end position="610"/>
    </location>
</feature>
<evidence type="ECO:0000256" key="6">
    <source>
        <dbReference type="SAM" id="MobiDB-lite"/>
    </source>
</evidence>
<keyword evidence="10" id="KW-1185">Reference proteome</keyword>
<evidence type="ECO:0000256" key="5">
    <source>
        <dbReference type="PROSITE-ProRule" id="PRU00043"/>
    </source>
</evidence>
<dbReference type="SUPFAM" id="SSF49313">
    <property type="entry name" value="Cadherin-like"/>
    <property type="match status" value="2"/>
</dbReference>
<feature type="region of interest" description="Disordered" evidence="6">
    <location>
        <begin position="523"/>
        <end position="555"/>
    </location>
</feature>
<feature type="signal peptide" evidence="7">
    <location>
        <begin position="1"/>
        <end position="36"/>
    </location>
</feature>
<keyword evidence="7" id="KW-0732">Signal</keyword>
<dbReference type="Gene3D" id="2.60.40.60">
    <property type="entry name" value="Cadherins"/>
    <property type="match status" value="3"/>
</dbReference>
<evidence type="ECO:0000256" key="3">
    <source>
        <dbReference type="ARBA" id="ARBA00022837"/>
    </source>
</evidence>
<organism evidence="9 10">
    <name type="scientific">Frankliniella fusca</name>
    <dbReference type="NCBI Taxonomy" id="407009"/>
    <lineage>
        <taxon>Eukaryota</taxon>
        <taxon>Metazoa</taxon>
        <taxon>Ecdysozoa</taxon>
        <taxon>Arthropoda</taxon>
        <taxon>Hexapoda</taxon>
        <taxon>Insecta</taxon>
        <taxon>Pterygota</taxon>
        <taxon>Neoptera</taxon>
        <taxon>Paraneoptera</taxon>
        <taxon>Thysanoptera</taxon>
        <taxon>Terebrantia</taxon>
        <taxon>Thripoidea</taxon>
        <taxon>Thripidae</taxon>
        <taxon>Frankliniella</taxon>
    </lineage>
</organism>
<reference evidence="9" key="1">
    <citation type="submission" date="2021-07" db="EMBL/GenBank/DDBJ databases">
        <authorList>
            <person name="Catto M.A."/>
            <person name="Jacobson A."/>
            <person name="Kennedy G."/>
            <person name="Labadie P."/>
            <person name="Hunt B.G."/>
            <person name="Srinivasan R."/>
        </authorList>
    </citation>
    <scope>NUCLEOTIDE SEQUENCE</scope>
    <source>
        <strain evidence="9">PL_HMW_Pooled</strain>
        <tissue evidence="9">Head</tissue>
    </source>
</reference>
<dbReference type="InterPro" id="IPR002126">
    <property type="entry name" value="Cadherin-like_dom"/>
</dbReference>
<evidence type="ECO:0000313" key="10">
    <source>
        <dbReference type="Proteomes" id="UP001219518"/>
    </source>
</evidence>
<dbReference type="AlphaFoldDB" id="A0AAE1HLN8"/>
<dbReference type="GO" id="GO:0016342">
    <property type="term" value="C:catenin complex"/>
    <property type="evidence" value="ECO:0007669"/>
    <property type="project" value="TreeGrafter"/>
</dbReference>
<evidence type="ECO:0000256" key="2">
    <source>
        <dbReference type="ARBA" id="ARBA00022737"/>
    </source>
</evidence>
<evidence type="ECO:0000259" key="8">
    <source>
        <dbReference type="PROSITE" id="PS50268"/>
    </source>
</evidence>
<dbReference type="SMART" id="SM00112">
    <property type="entry name" value="CA"/>
    <property type="match status" value="1"/>
</dbReference>
<dbReference type="GO" id="GO:0008013">
    <property type="term" value="F:beta-catenin binding"/>
    <property type="evidence" value="ECO:0007669"/>
    <property type="project" value="TreeGrafter"/>
</dbReference>
<feature type="region of interest" description="Disordered" evidence="6">
    <location>
        <begin position="410"/>
        <end position="446"/>
    </location>
</feature>
<evidence type="ECO:0000256" key="1">
    <source>
        <dbReference type="ARBA" id="ARBA00004370"/>
    </source>
</evidence>
<name>A0AAE1HLN8_9NEOP</name>
<comment type="subcellular location">
    <subcellularLocation>
        <location evidence="1">Membrane</location>
    </subcellularLocation>
</comment>
<accession>A0AAE1HLN8</accession>
<feature type="compositionally biased region" description="Basic residues" evidence="6">
    <location>
        <begin position="433"/>
        <end position="446"/>
    </location>
</feature>
<dbReference type="PROSITE" id="PS00232">
    <property type="entry name" value="CADHERIN_1"/>
    <property type="match status" value="1"/>
</dbReference>
<gene>
    <name evidence="9" type="ORF">KUF71_002051</name>
</gene>
<keyword evidence="2" id="KW-0677">Repeat</keyword>
<dbReference type="PANTHER" id="PTHR24027:SF438">
    <property type="entry name" value="CADHERIN 23"/>
    <property type="match status" value="1"/>
</dbReference>
<evidence type="ECO:0000256" key="4">
    <source>
        <dbReference type="ARBA" id="ARBA00023136"/>
    </source>
</evidence>
<dbReference type="InterPro" id="IPR039808">
    <property type="entry name" value="Cadherin"/>
</dbReference>
<comment type="caution">
    <text evidence="9">The sequence shown here is derived from an EMBL/GenBank/DDBJ whole genome shotgun (WGS) entry which is preliminary data.</text>
</comment>
<evidence type="ECO:0000313" key="9">
    <source>
        <dbReference type="EMBL" id="KAK3923642.1"/>
    </source>
</evidence>
<dbReference type="InterPro" id="IPR020894">
    <property type="entry name" value="Cadherin_CS"/>
</dbReference>
<feature type="domain" description="Cadherin" evidence="8">
    <location>
        <begin position="170"/>
        <end position="298"/>
    </location>
</feature>
<dbReference type="InterPro" id="IPR015919">
    <property type="entry name" value="Cadherin-like_sf"/>
</dbReference>
<protein>
    <submittedName>
        <fullName evidence="9">Neural-cadherin</fullName>
    </submittedName>
</protein>
<reference evidence="9" key="2">
    <citation type="journal article" date="2023" name="BMC Genomics">
        <title>Pest status, molecular evolution, and epigenetic factors derived from the genome assembly of Frankliniella fusca, a thysanopteran phytovirus vector.</title>
        <authorList>
            <person name="Catto M.A."/>
            <person name="Labadie P.E."/>
            <person name="Jacobson A.L."/>
            <person name="Kennedy G.G."/>
            <person name="Srinivasan R."/>
            <person name="Hunt B.G."/>
        </authorList>
    </citation>
    <scope>NUCLEOTIDE SEQUENCE</scope>
    <source>
        <strain evidence="9">PL_HMW_Pooled</strain>
    </source>
</reference>
<dbReference type="GO" id="GO:0045296">
    <property type="term" value="F:cadherin binding"/>
    <property type="evidence" value="ECO:0007669"/>
    <property type="project" value="TreeGrafter"/>
</dbReference>